<organism evidence="1 2">
    <name type="scientific">Natronobacterium gregoryi</name>
    <dbReference type="NCBI Taxonomy" id="44930"/>
    <lineage>
        <taxon>Archaea</taxon>
        <taxon>Methanobacteriati</taxon>
        <taxon>Methanobacteriota</taxon>
        <taxon>Stenosarchaea group</taxon>
        <taxon>Halobacteria</taxon>
        <taxon>Halobacteriales</taxon>
        <taxon>Natrialbaceae</taxon>
        <taxon>Natronobacterium</taxon>
    </lineage>
</organism>
<dbReference type="RefSeq" id="WP_005579128.1">
    <property type="nucleotide sequence ID" value="NZ_FORO01000068.1"/>
</dbReference>
<proteinExistence type="predicted"/>
<dbReference type="GeneID" id="14209523"/>
<name>A0A1I3TRE3_9EURY</name>
<sequence>MTSIRDLLGESLGVGETFRLHLEERDGRLVADHPNEASPVAVAVVEGVDQLEERPPDEPVAVEIVDRIADGRVVGRVLEVDGASEPGTK</sequence>
<protein>
    <recommendedName>
        <fullName evidence="3">TRAM domain-containing protein</fullName>
    </recommendedName>
</protein>
<dbReference type="OMA" id="VGQRYYL"/>
<reference evidence="1 2" key="1">
    <citation type="submission" date="2016-10" db="EMBL/GenBank/DDBJ databases">
        <authorList>
            <person name="de Groot N.N."/>
        </authorList>
    </citation>
    <scope>NUCLEOTIDE SEQUENCE [LARGE SCALE GENOMIC DNA]</scope>
    <source>
        <strain evidence="1 2">SP2</strain>
    </source>
</reference>
<evidence type="ECO:0000313" key="1">
    <source>
        <dbReference type="EMBL" id="SFJ73365.1"/>
    </source>
</evidence>
<gene>
    <name evidence="1" type="ORF">SAMN05443661_1688</name>
</gene>
<dbReference type="OrthoDB" id="200913at2157"/>
<evidence type="ECO:0000313" key="2">
    <source>
        <dbReference type="Proteomes" id="UP000182829"/>
    </source>
</evidence>
<evidence type="ECO:0008006" key="3">
    <source>
        <dbReference type="Google" id="ProtNLM"/>
    </source>
</evidence>
<dbReference type="Proteomes" id="UP000182829">
    <property type="component" value="Unassembled WGS sequence"/>
</dbReference>
<dbReference type="EMBL" id="FORO01000068">
    <property type="protein sequence ID" value="SFJ73365.1"/>
    <property type="molecule type" value="Genomic_DNA"/>
</dbReference>
<dbReference type="AlphaFoldDB" id="A0A1I3TRE3"/>
<accession>A0A1I3TRE3</accession>